<dbReference type="SUPFAM" id="SSF81271">
    <property type="entry name" value="TGS-like"/>
    <property type="match status" value="1"/>
</dbReference>
<evidence type="ECO:0000313" key="5">
    <source>
        <dbReference type="EMBL" id="KUG17316.1"/>
    </source>
</evidence>
<accession>A0A0W8F8X3</accession>
<evidence type="ECO:0000256" key="2">
    <source>
        <dbReference type="ARBA" id="ARBA00023134"/>
    </source>
</evidence>
<protein>
    <submittedName>
        <fullName evidence="5">Gtp-binding protein rbg1/rbg2</fullName>
    </submittedName>
</protein>
<feature type="domain" description="OBG-type G" evidence="3">
    <location>
        <begin position="93"/>
        <end position="318"/>
    </location>
</feature>
<dbReference type="Gene3D" id="6.10.140.1070">
    <property type="match status" value="2"/>
</dbReference>
<dbReference type="InterPro" id="IPR012675">
    <property type="entry name" value="Beta-grasp_dom_sf"/>
</dbReference>
<dbReference type="PRINTS" id="PR00326">
    <property type="entry name" value="GTP1OBG"/>
</dbReference>
<dbReference type="InterPro" id="IPR004095">
    <property type="entry name" value="TGS"/>
</dbReference>
<dbReference type="InterPro" id="IPR045001">
    <property type="entry name" value="DRG"/>
</dbReference>
<dbReference type="InterPro" id="IPR031662">
    <property type="entry name" value="GTP-binding_2"/>
</dbReference>
<dbReference type="PROSITE" id="PS51880">
    <property type="entry name" value="TGS"/>
    <property type="match status" value="1"/>
</dbReference>
<proteinExistence type="predicted"/>
<dbReference type="AlphaFoldDB" id="A0A0W8F8X3"/>
<reference evidence="5" key="1">
    <citation type="journal article" date="2015" name="Proc. Natl. Acad. Sci. U.S.A.">
        <title>Networks of energetic and metabolic interactions define dynamics in microbial communities.</title>
        <authorList>
            <person name="Embree M."/>
            <person name="Liu J.K."/>
            <person name="Al-Bassam M.M."/>
            <person name="Zengler K."/>
        </authorList>
    </citation>
    <scope>NUCLEOTIDE SEQUENCE</scope>
</reference>
<dbReference type="Pfam" id="PF16897">
    <property type="entry name" value="MMR_HSR1_Xtn"/>
    <property type="match status" value="1"/>
</dbReference>
<keyword evidence="2" id="KW-0342">GTP-binding</keyword>
<dbReference type="SUPFAM" id="SSF52540">
    <property type="entry name" value="P-loop containing nucleoside triphosphate hydrolases"/>
    <property type="match status" value="1"/>
</dbReference>
<dbReference type="InterPro" id="IPR005225">
    <property type="entry name" value="Small_GTP-bd"/>
</dbReference>
<dbReference type="InterPro" id="IPR031167">
    <property type="entry name" value="G_OBG"/>
</dbReference>
<dbReference type="PANTHER" id="PTHR43127">
    <property type="entry name" value="DEVELOPMENTALLY-REGULATED GTP-BINDING PROTEIN 2"/>
    <property type="match status" value="1"/>
</dbReference>
<keyword evidence="1" id="KW-0547">Nucleotide-binding</keyword>
<dbReference type="CDD" id="cd01896">
    <property type="entry name" value="DRG"/>
    <property type="match status" value="1"/>
</dbReference>
<dbReference type="EMBL" id="LNQE01001451">
    <property type="protein sequence ID" value="KUG17316.1"/>
    <property type="molecule type" value="Genomic_DNA"/>
</dbReference>
<dbReference type="Gene3D" id="3.10.20.30">
    <property type="match status" value="1"/>
</dbReference>
<dbReference type="InterPro" id="IPR006074">
    <property type="entry name" value="GTP1-OBG_CS"/>
</dbReference>
<feature type="domain" description="TGS" evidence="4">
    <location>
        <begin position="318"/>
        <end position="393"/>
    </location>
</feature>
<dbReference type="FunFam" id="3.10.20.30:FF:000003">
    <property type="entry name" value="Developmentally-regulated GTP-binding protein 1"/>
    <property type="match status" value="1"/>
</dbReference>
<comment type="caution">
    <text evidence="5">The sequence shown here is derived from an EMBL/GenBank/DDBJ whole genome shotgun (WGS) entry which is preliminary data.</text>
</comment>
<gene>
    <name evidence="5" type="ORF">ASZ90_012999</name>
</gene>
<dbReference type="CDD" id="cd01666">
    <property type="entry name" value="TGS_DRG"/>
    <property type="match status" value="1"/>
</dbReference>
<evidence type="ECO:0000256" key="1">
    <source>
        <dbReference type="ARBA" id="ARBA00022741"/>
    </source>
</evidence>
<dbReference type="InterPro" id="IPR027417">
    <property type="entry name" value="P-loop_NTPase"/>
</dbReference>
<name>A0A0W8F8X3_9ZZZZ</name>
<dbReference type="Pfam" id="PF02824">
    <property type="entry name" value="TGS"/>
    <property type="match status" value="1"/>
</dbReference>
<dbReference type="PROSITE" id="PS00905">
    <property type="entry name" value="GTP1_OBG"/>
    <property type="match status" value="1"/>
</dbReference>
<dbReference type="InterPro" id="IPR012676">
    <property type="entry name" value="TGS-like"/>
</dbReference>
<dbReference type="Pfam" id="PF01926">
    <property type="entry name" value="MMR_HSR1"/>
    <property type="match status" value="1"/>
</dbReference>
<dbReference type="GO" id="GO:0003924">
    <property type="term" value="F:GTPase activity"/>
    <property type="evidence" value="ECO:0007669"/>
    <property type="project" value="InterPro"/>
</dbReference>
<evidence type="ECO:0000259" key="3">
    <source>
        <dbReference type="PROSITE" id="PS51710"/>
    </source>
</evidence>
<evidence type="ECO:0000259" key="4">
    <source>
        <dbReference type="PROSITE" id="PS51880"/>
    </source>
</evidence>
<dbReference type="GO" id="GO:0005525">
    <property type="term" value="F:GTP binding"/>
    <property type="evidence" value="ECO:0007669"/>
    <property type="project" value="UniProtKB-KW"/>
</dbReference>
<dbReference type="NCBIfam" id="TIGR00231">
    <property type="entry name" value="small_GTP"/>
    <property type="match status" value="1"/>
</dbReference>
<organism evidence="5">
    <name type="scientific">hydrocarbon metagenome</name>
    <dbReference type="NCBI Taxonomy" id="938273"/>
    <lineage>
        <taxon>unclassified sequences</taxon>
        <taxon>metagenomes</taxon>
        <taxon>ecological metagenomes</taxon>
    </lineage>
</organism>
<dbReference type="PROSITE" id="PS51710">
    <property type="entry name" value="G_OBG"/>
    <property type="match status" value="1"/>
</dbReference>
<sequence>MLLGKWRITLLFDGWKAHLAVLPTKRKYKMATIEEQIKALEEEIFNTQKNKATEHHLGKIKAKIAKLRAQQELQKIKGGGGGRRYYIKKSGDATVALVGFPSVGKSSLLNYLTGSKSEVAAYQFTTLEVIPGVMKHKGAEIQILDMPGIIKGAARGKGRGREVITAARAADMILLLGDVFNYNLKVLERELYEAGIRLDKQPPNIHITQERKGGIIVRSTVPLTRMTEFEIAEIIRAYGIVNANVTVREDIDTDTLVDFLAGNRVYIPSLVAINKFDLRYGGIEDKIEEDLGRDYLPISCATTEGLEELKDHIYETLGFIRIYLKPKGGKADLEEPLVLLDGSTVKSVCEHLHRDFVNLFRYALVWGKSAKFPGQSIGLDHELQDCDVLSIITKRR</sequence>
<dbReference type="InterPro" id="IPR006073">
    <property type="entry name" value="GTP-bd"/>
</dbReference>